<reference evidence="1 2" key="1">
    <citation type="submission" date="2018-12" db="EMBL/GenBank/DDBJ databases">
        <title>Rubrispira sanarue gen. nov., sp., nov., a member of the order Silvanigrellales, isolated from a brackish lake in Hamamatsu Japan.</title>
        <authorList>
            <person name="Maejima Y."/>
            <person name="Iino T."/>
            <person name="Muraguchi Y."/>
            <person name="Fukuda K."/>
            <person name="Nojiri H."/>
            <person name="Ohkuma M."/>
            <person name="Moriuchi R."/>
            <person name="Dohra H."/>
            <person name="Kimbara K."/>
            <person name="Shintani M."/>
        </authorList>
    </citation>
    <scope>NUCLEOTIDE SEQUENCE [LARGE SCALE GENOMIC DNA]</scope>
    <source>
        <strain evidence="1 2">RF1110005</strain>
    </source>
</reference>
<proteinExistence type="predicted"/>
<sequence length="81" mass="9356">MDIKIIKELSQKYSQDDLIRFADELENTEKTSCPECQNNSDINEVMSNFLQACEIKKLIDNGVSLNEAIREFTKRVRTVLS</sequence>
<name>A0A4V0P264_FLUSA</name>
<accession>A0A4V0P264</accession>
<keyword evidence="2" id="KW-1185">Reference proteome</keyword>
<dbReference type="RefSeq" id="WP_130606323.1">
    <property type="nucleotide sequence ID" value="NZ_AP019368.1"/>
</dbReference>
<evidence type="ECO:0000313" key="2">
    <source>
        <dbReference type="Proteomes" id="UP000291236"/>
    </source>
</evidence>
<dbReference type="InterPro" id="IPR053810">
    <property type="entry name" value="DUF6952"/>
</dbReference>
<dbReference type="EMBL" id="AP019368">
    <property type="protein sequence ID" value="BBH52137.1"/>
    <property type="molecule type" value="Genomic_DNA"/>
</dbReference>
<evidence type="ECO:0000313" key="1">
    <source>
        <dbReference type="EMBL" id="BBH52137.1"/>
    </source>
</evidence>
<protein>
    <submittedName>
        <fullName evidence="1">Uncharacterized protein</fullName>
    </submittedName>
</protein>
<dbReference type="AlphaFoldDB" id="A0A4V0P264"/>
<dbReference type="Pfam" id="PF22264">
    <property type="entry name" value="DUF6952"/>
    <property type="match status" value="1"/>
</dbReference>
<gene>
    <name evidence="1" type="ORF">JCM31447_05760</name>
</gene>
<dbReference type="OrthoDB" id="1149088at2"/>
<dbReference type="Proteomes" id="UP000291236">
    <property type="component" value="Chromosome"/>
</dbReference>
<organism evidence="1 2">
    <name type="scientific">Fluviispira sanaruensis</name>
    <dbReference type="NCBI Taxonomy" id="2493639"/>
    <lineage>
        <taxon>Bacteria</taxon>
        <taxon>Pseudomonadati</taxon>
        <taxon>Bdellovibrionota</taxon>
        <taxon>Oligoflexia</taxon>
        <taxon>Silvanigrellales</taxon>
        <taxon>Silvanigrellaceae</taxon>
        <taxon>Fluviispira</taxon>
    </lineage>
</organism>
<dbReference type="KEGG" id="sbf:JCM31447_05760"/>